<dbReference type="PROSITE" id="PS50294">
    <property type="entry name" value="WD_REPEATS_REGION"/>
    <property type="match status" value="2"/>
</dbReference>
<dbReference type="GO" id="GO:0048188">
    <property type="term" value="C:Set1C/COMPASS complex"/>
    <property type="evidence" value="ECO:0007669"/>
    <property type="project" value="TreeGrafter"/>
</dbReference>
<dbReference type="Proteomes" id="UP000270296">
    <property type="component" value="Unassembled WGS sequence"/>
</dbReference>
<evidence type="ECO:0000256" key="3">
    <source>
        <dbReference type="PROSITE-ProRule" id="PRU00221"/>
    </source>
</evidence>
<reference evidence="4 5" key="1">
    <citation type="submission" date="2018-11" db="EMBL/GenBank/DDBJ databases">
        <authorList>
            <consortium name="Pathogen Informatics"/>
        </authorList>
    </citation>
    <scope>NUCLEOTIDE SEQUENCE [LARGE SCALE GENOMIC DNA]</scope>
</reference>
<dbReference type="SUPFAM" id="SSF50978">
    <property type="entry name" value="WD40 repeat-like"/>
    <property type="match status" value="1"/>
</dbReference>
<organism evidence="4 5">
    <name type="scientific">Soboliphyme baturini</name>
    <dbReference type="NCBI Taxonomy" id="241478"/>
    <lineage>
        <taxon>Eukaryota</taxon>
        <taxon>Metazoa</taxon>
        <taxon>Ecdysozoa</taxon>
        <taxon>Nematoda</taxon>
        <taxon>Enoplea</taxon>
        <taxon>Dorylaimia</taxon>
        <taxon>Dioctophymatida</taxon>
        <taxon>Dioctophymatoidea</taxon>
        <taxon>Soboliphymatidae</taxon>
        <taxon>Soboliphyme</taxon>
    </lineage>
</organism>
<evidence type="ECO:0000256" key="2">
    <source>
        <dbReference type="ARBA" id="ARBA00022737"/>
    </source>
</evidence>
<sequence>MRICVQLPNYTLRYTLAGHTKAVSSIKFSPNGHFLASCSADKLIKIWCAYDGKFEKTISGHRLGLSDVCWSEDNRFLCTASDDKTLKIWDFTSGKCLKTLKGHTNYVFCCNFNPQSNLIASGSVSFSCCTCVFVRVILVVCSSIGHNCYSEDDAAFTECTDS</sequence>
<dbReference type="InterPro" id="IPR015943">
    <property type="entry name" value="WD40/YVTN_repeat-like_dom_sf"/>
</dbReference>
<feature type="repeat" description="WD" evidence="3">
    <location>
        <begin position="16"/>
        <end position="47"/>
    </location>
</feature>
<keyword evidence="1 3" id="KW-0853">WD repeat</keyword>
<dbReference type="PROSITE" id="PS50082">
    <property type="entry name" value="WD_REPEATS_2"/>
    <property type="match status" value="2"/>
</dbReference>
<evidence type="ECO:0000313" key="4">
    <source>
        <dbReference type="EMBL" id="VDP53056.1"/>
    </source>
</evidence>
<name>A0A3P8IC90_9BILA</name>
<dbReference type="Gene3D" id="2.130.10.10">
    <property type="entry name" value="YVTN repeat-like/Quinoprotein amine dehydrogenase"/>
    <property type="match status" value="1"/>
</dbReference>
<feature type="repeat" description="WD" evidence="3">
    <location>
        <begin position="58"/>
        <end position="99"/>
    </location>
</feature>
<dbReference type="SMART" id="SM00320">
    <property type="entry name" value="WD40"/>
    <property type="match status" value="3"/>
</dbReference>
<dbReference type="GO" id="GO:0042393">
    <property type="term" value="F:histone binding"/>
    <property type="evidence" value="ECO:0007669"/>
    <property type="project" value="TreeGrafter"/>
</dbReference>
<dbReference type="InterPro" id="IPR019775">
    <property type="entry name" value="WD40_repeat_CS"/>
</dbReference>
<dbReference type="PANTHER" id="PTHR22847:SF637">
    <property type="entry name" value="WD REPEAT DOMAIN 5B"/>
    <property type="match status" value="1"/>
</dbReference>
<evidence type="ECO:0000313" key="5">
    <source>
        <dbReference type="Proteomes" id="UP000270296"/>
    </source>
</evidence>
<accession>A0A3P8IC90</accession>
<dbReference type="Pfam" id="PF00400">
    <property type="entry name" value="WD40"/>
    <property type="match status" value="3"/>
</dbReference>
<keyword evidence="5" id="KW-1185">Reference proteome</keyword>
<dbReference type="EMBL" id="UZAM01019574">
    <property type="protein sequence ID" value="VDP53056.1"/>
    <property type="molecule type" value="Genomic_DNA"/>
</dbReference>
<dbReference type="InterPro" id="IPR036322">
    <property type="entry name" value="WD40_repeat_dom_sf"/>
</dbReference>
<dbReference type="OrthoDB" id="674604at2759"/>
<dbReference type="AlphaFoldDB" id="A0A3P8IC90"/>
<keyword evidence="2" id="KW-0677">Repeat</keyword>
<proteinExistence type="predicted"/>
<protein>
    <submittedName>
        <fullName evidence="4">Uncharacterized protein</fullName>
    </submittedName>
</protein>
<dbReference type="PANTHER" id="PTHR22847">
    <property type="entry name" value="WD40 REPEAT PROTEIN"/>
    <property type="match status" value="1"/>
</dbReference>
<evidence type="ECO:0000256" key="1">
    <source>
        <dbReference type="ARBA" id="ARBA00022574"/>
    </source>
</evidence>
<dbReference type="InterPro" id="IPR001680">
    <property type="entry name" value="WD40_rpt"/>
</dbReference>
<gene>
    <name evidence="4" type="ORF">SBAD_LOCUS12960</name>
</gene>
<dbReference type="PROSITE" id="PS00678">
    <property type="entry name" value="WD_REPEATS_1"/>
    <property type="match status" value="1"/>
</dbReference>